<dbReference type="Proteomes" id="UP000182146">
    <property type="component" value="Unassembled WGS sequence"/>
</dbReference>
<proteinExistence type="predicted"/>
<dbReference type="RefSeq" id="WP_052446366.1">
    <property type="nucleotide sequence ID" value="NZ_FNGU01000006.1"/>
</dbReference>
<evidence type="ECO:0000313" key="3">
    <source>
        <dbReference type="Proteomes" id="UP000182146"/>
    </source>
</evidence>
<evidence type="ECO:0000313" key="2">
    <source>
        <dbReference type="EMBL" id="SDM48130.1"/>
    </source>
</evidence>
<dbReference type="EMBL" id="FNGU01000006">
    <property type="protein sequence ID" value="SDM48130.1"/>
    <property type="molecule type" value="Genomic_DNA"/>
</dbReference>
<feature type="domain" description="PilZ" evidence="1">
    <location>
        <begin position="17"/>
        <end position="120"/>
    </location>
</feature>
<dbReference type="InterPro" id="IPR009875">
    <property type="entry name" value="PilZ_domain"/>
</dbReference>
<dbReference type="SUPFAM" id="SSF141371">
    <property type="entry name" value="PilZ domain-like"/>
    <property type="match status" value="1"/>
</dbReference>
<evidence type="ECO:0000259" key="1">
    <source>
        <dbReference type="Pfam" id="PF07238"/>
    </source>
</evidence>
<dbReference type="GO" id="GO:0035438">
    <property type="term" value="F:cyclic-di-GMP binding"/>
    <property type="evidence" value="ECO:0007669"/>
    <property type="project" value="InterPro"/>
</dbReference>
<sequence>MRAKAQQTAEDWLPASRRKNLRKPLLVLRAKLDDGRKTFFGYAKNISCSGMFIASVNPRQAGELFEVELTLPAPISLVVSCTCEVVWRRTYSRHSDLDPGMGLRFLNLSEEVAQAIDGWVEVGELSK</sequence>
<dbReference type="OrthoDB" id="5516249at2"/>
<reference evidence="2 3" key="1">
    <citation type="submission" date="2016-10" db="EMBL/GenBank/DDBJ databases">
        <authorList>
            <person name="de Groot N.N."/>
        </authorList>
    </citation>
    <scope>NUCLEOTIDE SEQUENCE [LARGE SCALE GENOMIC DNA]</scope>
    <source>
        <strain evidence="2 3">DSM 17813</strain>
    </source>
</reference>
<protein>
    <submittedName>
        <fullName evidence="2">PilZ domain-containing protein</fullName>
    </submittedName>
</protein>
<dbReference type="AlphaFoldDB" id="A0A1G9TKC8"/>
<name>A0A1G9TKC8_9BACT</name>
<gene>
    <name evidence="2" type="ORF">SAMN05660860_02630</name>
</gene>
<dbReference type="Gene3D" id="2.40.10.220">
    <property type="entry name" value="predicted glycosyltransferase like domains"/>
    <property type="match status" value="1"/>
</dbReference>
<accession>A0A1G9TKC8</accession>
<dbReference type="STRING" id="392333.SAMN05660860_02630"/>
<dbReference type="Pfam" id="PF07238">
    <property type="entry name" value="PilZ"/>
    <property type="match status" value="1"/>
</dbReference>
<organism evidence="2 3">
    <name type="scientific">Geoalkalibacter ferrihydriticus</name>
    <dbReference type="NCBI Taxonomy" id="392333"/>
    <lineage>
        <taxon>Bacteria</taxon>
        <taxon>Pseudomonadati</taxon>
        <taxon>Thermodesulfobacteriota</taxon>
        <taxon>Desulfuromonadia</taxon>
        <taxon>Desulfuromonadales</taxon>
        <taxon>Geoalkalibacteraceae</taxon>
        <taxon>Geoalkalibacter</taxon>
    </lineage>
</organism>